<keyword evidence="2" id="KW-1185">Reference proteome</keyword>
<reference evidence="1" key="1">
    <citation type="journal article" date="2023" name="Mol. Phylogenet. Evol.">
        <title>Genome-scale phylogeny and comparative genomics of the fungal order Sordariales.</title>
        <authorList>
            <person name="Hensen N."/>
            <person name="Bonometti L."/>
            <person name="Westerberg I."/>
            <person name="Brannstrom I.O."/>
            <person name="Guillou S."/>
            <person name="Cros-Aarteil S."/>
            <person name="Calhoun S."/>
            <person name="Haridas S."/>
            <person name="Kuo A."/>
            <person name="Mondo S."/>
            <person name="Pangilinan J."/>
            <person name="Riley R."/>
            <person name="LaButti K."/>
            <person name="Andreopoulos B."/>
            <person name="Lipzen A."/>
            <person name="Chen C."/>
            <person name="Yan M."/>
            <person name="Daum C."/>
            <person name="Ng V."/>
            <person name="Clum A."/>
            <person name="Steindorff A."/>
            <person name="Ohm R.A."/>
            <person name="Martin F."/>
            <person name="Silar P."/>
            <person name="Natvig D.O."/>
            <person name="Lalanne C."/>
            <person name="Gautier V."/>
            <person name="Ament-Velasquez S.L."/>
            <person name="Kruys A."/>
            <person name="Hutchinson M.I."/>
            <person name="Powell A.J."/>
            <person name="Barry K."/>
            <person name="Miller A.N."/>
            <person name="Grigoriev I.V."/>
            <person name="Debuchy R."/>
            <person name="Gladieux P."/>
            <person name="Hiltunen Thoren M."/>
            <person name="Johannesson H."/>
        </authorList>
    </citation>
    <scope>NUCLEOTIDE SEQUENCE</scope>
    <source>
        <strain evidence="1">CBS 123565</strain>
    </source>
</reference>
<evidence type="ECO:0000313" key="1">
    <source>
        <dbReference type="EMBL" id="KAK4130915.1"/>
    </source>
</evidence>
<protein>
    <submittedName>
        <fullName evidence="1">Uncharacterized protein</fullName>
    </submittedName>
</protein>
<reference evidence="1" key="2">
    <citation type="submission" date="2023-05" db="EMBL/GenBank/DDBJ databases">
        <authorList>
            <consortium name="Lawrence Berkeley National Laboratory"/>
            <person name="Steindorff A."/>
            <person name="Hensen N."/>
            <person name="Bonometti L."/>
            <person name="Westerberg I."/>
            <person name="Brannstrom I.O."/>
            <person name="Guillou S."/>
            <person name="Cros-Aarteil S."/>
            <person name="Calhoun S."/>
            <person name="Haridas S."/>
            <person name="Kuo A."/>
            <person name="Mondo S."/>
            <person name="Pangilinan J."/>
            <person name="Riley R."/>
            <person name="Labutti K."/>
            <person name="Andreopoulos B."/>
            <person name="Lipzen A."/>
            <person name="Chen C."/>
            <person name="Yanf M."/>
            <person name="Daum C."/>
            <person name="Ng V."/>
            <person name="Clum A."/>
            <person name="Ohm R."/>
            <person name="Martin F."/>
            <person name="Silar P."/>
            <person name="Natvig D."/>
            <person name="Lalanne C."/>
            <person name="Gautier V."/>
            <person name="Ament-Velasquez S.L."/>
            <person name="Kruys A."/>
            <person name="Hutchinson M.I."/>
            <person name="Powell A.J."/>
            <person name="Barry K."/>
            <person name="Miller A.N."/>
            <person name="Grigoriev I.V."/>
            <person name="Debuchy R."/>
            <person name="Gladieux P."/>
            <person name="Thoren M.H."/>
            <person name="Johannesson H."/>
        </authorList>
    </citation>
    <scope>NUCLEOTIDE SEQUENCE</scope>
    <source>
        <strain evidence="1">CBS 123565</strain>
    </source>
</reference>
<accession>A0AAN6UDZ9</accession>
<name>A0AAN6UDZ9_9PEZI</name>
<proteinExistence type="predicted"/>
<gene>
    <name evidence="1" type="ORF">BT67DRAFT_489338</name>
</gene>
<dbReference type="AlphaFoldDB" id="A0AAN6UDZ9"/>
<dbReference type="Proteomes" id="UP001304895">
    <property type="component" value="Unassembled WGS sequence"/>
</dbReference>
<organism evidence="1 2">
    <name type="scientific">Trichocladium antarcticum</name>
    <dbReference type="NCBI Taxonomy" id="1450529"/>
    <lineage>
        <taxon>Eukaryota</taxon>
        <taxon>Fungi</taxon>
        <taxon>Dikarya</taxon>
        <taxon>Ascomycota</taxon>
        <taxon>Pezizomycotina</taxon>
        <taxon>Sordariomycetes</taxon>
        <taxon>Sordariomycetidae</taxon>
        <taxon>Sordariales</taxon>
        <taxon>Chaetomiaceae</taxon>
        <taxon>Trichocladium</taxon>
    </lineage>
</organism>
<sequence length="147" mass="16756">MYYELVTARRDNFDSLPAFQTRINYLKERLKTLDFKMTDKAYTWLALKGNEGPAFVTIPKKNDETLVKCKDCTLMIKTSQRHCKDCGSPLHQQSGVKTPSTTTKKAFVAIGDPKKILFTSGMNANPSLFTTQMEEQFDDGRWIMDDG</sequence>
<evidence type="ECO:0000313" key="2">
    <source>
        <dbReference type="Proteomes" id="UP001304895"/>
    </source>
</evidence>
<dbReference type="EMBL" id="MU853430">
    <property type="protein sequence ID" value="KAK4130915.1"/>
    <property type="molecule type" value="Genomic_DNA"/>
</dbReference>
<comment type="caution">
    <text evidence="1">The sequence shown here is derived from an EMBL/GenBank/DDBJ whole genome shotgun (WGS) entry which is preliminary data.</text>
</comment>